<organism evidence="1 2">
    <name type="scientific">Nonomuraea zeae</name>
    <dbReference type="NCBI Taxonomy" id="1642303"/>
    <lineage>
        <taxon>Bacteria</taxon>
        <taxon>Bacillati</taxon>
        <taxon>Actinomycetota</taxon>
        <taxon>Actinomycetes</taxon>
        <taxon>Streptosporangiales</taxon>
        <taxon>Streptosporangiaceae</taxon>
        <taxon>Nonomuraea</taxon>
    </lineage>
</organism>
<dbReference type="EMBL" id="VCKX01000006">
    <property type="protein sequence ID" value="TMR38838.1"/>
    <property type="molecule type" value="Genomic_DNA"/>
</dbReference>
<gene>
    <name evidence="1" type="ORF">ETD85_03195</name>
</gene>
<name>A0A5S4H0S7_9ACTN</name>
<evidence type="ECO:0008006" key="3">
    <source>
        <dbReference type="Google" id="ProtNLM"/>
    </source>
</evidence>
<proteinExistence type="predicted"/>
<accession>A0A5S4H0S7</accession>
<dbReference type="AlphaFoldDB" id="A0A5S4H0S7"/>
<comment type="caution">
    <text evidence="1">The sequence shown here is derived from an EMBL/GenBank/DDBJ whole genome shotgun (WGS) entry which is preliminary data.</text>
</comment>
<evidence type="ECO:0000313" key="1">
    <source>
        <dbReference type="EMBL" id="TMR38838.1"/>
    </source>
</evidence>
<keyword evidence="2" id="KW-1185">Reference proteome</keyword>
<reference evidence="1 2" key="1">
    <citation type="submission" date="2019-05" db="EMBL/GenBank/DDBJ databases">
        <title>Draft genome sequence of Nonomuraea zeae DSM 100528.</title>
        <authorList>
            <person name="Saricaoglu S."/>
            <person name="Isik K."/>
        </authorList>
    </citation>
    <scope>NUCLEOTIDE SEQUENCE [LARGE SCALE GENOMIC DNA]</scope>
    <source>
        <strain evidence="1 2">DSM 100528</strain>
    </source>
</reference>
<evidence type="ECO:0000313" key="2">
    <source>
        <dbReference type="Proteomes" id="UP000306628"/>
    </source>
</evidence>
<dbReference type="Proteomes" id="UP000306628">
    <property type="component" value="Unassembled WGS sequence"/>
</dbReference>
<sequence length="417" mass="46070">MPQTSAYYPQQITVINPPTRSGYAALAHERVYAAAVAQSLSILPRGAEGLSLAAGSSLADGALRQAREMAATLGLKPGDHLYEQLLAKAKQRTGDAPAWAAEIDALGRDGETIEAFGEECRQLGLAWDAAPLTVQNLLDGDAGTPLEPIYQRYRELFLHYGFADVTLLRELPIAYIVAGYTRISGRAVSTTRRGTETTARFRFFPAGRDSKFPMYGVRTETEGLLFQLDKLKVIQWLANSGVIDDPVVSTQRDAQKWLYRFSTPVADAFSTPDNSITEAVLGLVHSIAHRTMKALASRCGLNVDSLAEYLFPTNCAFLIYANTRSEFTLGGLEHVYRFDLEDALRELDAEKRCVFDPPCRRDFGGACAACLHISEVACTRFNTVLDRNLLFGTLPPLDGSVYADREDVQRWHGYWSR</sequence>
<protein>
    <recommendedName>
        <fullName evidence="3">DUF1998 domain-containing protein</fullName>
    </recommendedName>
</protein>
<dbReference type="RefSeq" id="WP_379507654.1">
    <property type="nucleotide sequence ID" value="NZ_JBHSAZ010000076.1"/>
</dbReference>